<reference evidence="2 3" key="1">
    <citation type="submission" date="2017-08" db="EMBL/GenBank/DDBJ databases">
        <title>Infants hospitalized years apart are colonized by the same room-sourced microbial strains.</title>
        <authorList>
            <person name="Brooks B."/>
            <person name="Olm M.R."/>
            <person name="Firek B.A."/>
            <person name="Baker R."/>
            <person name="Thomas B.C."/>
            <person name="Morowitz M.J."/>
            <person name="Banfield J.F."/>
        </authorList>
    </citation>
    <scope>NUCLEOTIDE SEQUENCE [LARGE SCALE GENOMIC DNA]</scope>
    <source>
        <strain evidence="2">S2_005_002_R2_34</strain>
    </source>
</reference>
<dbReference type="AlphaFoldDB" id="A0A2W5N7F6"/>
<sequence>MHRPKTLLLTRPERQSAAFARALDAALPGRFAVTVSPMTRISPTGAPLDLADASGLLFTSANGVEQFAARGIATALPAYCVGAMTAAAARAAGLRAESAGGDVAALAALAAAAHRPGDGPLVHIRGRHAAGDLIGLLAARGVPARPAEIYAQEPEPLGPEAAARFAGGRIDVVALFSPRSSAALAAAIVAGGWPVGDLVSVAISPAADAAFAGLSPGRRVVAEAPGRAGLIAALAGV</sequence>
<dbReference type="GO" id="GO:0033014">
    <property type="term" value="P:tetrapyrrole biosynthetic process"/>
    <property type="evidence" value="ECO:0007669"/>
    <property type="project" value="InterPro"/>
</dbReference>
<accession>A0A2W5N7F6</accession>
<feature type="domain" description="Tetrapyrrole biosynthesis uroporphyrinogen III synthase" evidence="1">
    <location>
        <begin position="32"/>
        <end position="231"/>
    </location>
</feature>
<dbReference type="Pfam" id="PF02602">
    <property type="entry name" value="HEM4"/>
    <property type="match status" value="1"/>
</dbReference>
<name>A0A2W5N7F6_RHOSU</name>
<organism evidence="2 3">
    <name type="scientific">Rhodovulum sulfidophilum</name>
    <name type="common">Rhodobacter sulfidophilus</name>
    <dbReference type="NCBI Taxonomy" id="35806"/>
    <lineage>
        <taxon>Bacteria</taxon>
        <taxon>Pseudomonadati</taxon>
        <taxon>Pseudomonadota</taxon>
        <taxon>Alphaproteobacteria</taxon>
        <taxon>Rhodobacterales</taxon>
        <taxon>Paracoccaceae</taxon>
        <taxon>Rhodovulum</taxon>
    </lineage>
</organism>
<dbReference type="Gene3D" id="3.40.50.10090">
    <property type="match status" value="2"/>
</dbReference>
<proteinExistence type="predicted"/>
<protein>
    <submittedName>
        <fullName evidence="2">Uroporphyrinogen-III synthase</fullName>
    </submittedName>
</protein>
<dbReference type="EMBL" id="QFPW01000022">
    <property type="protein sequence ID" value="PZQ46675.1"/>
    <property type="molecule type" value="Genomic_DNA"/>
</dbReference>
<gene>
    <name evidence="2" type="ORF">DI556_19455</name>
</gene>
<evidence type="ECO:0000259" key="1">
    <source>
        <dbReference type="Pfam" id="PF02602"/>
    </source>
</evidence>
<evidence type="ECO:0000313" key="3">
    <source>
        <dbReference type="Proteomes" id="UP000249185"/>
    </source>
</evidence>
<evidence type="ECO:0000313" key="2">
    <source>
        <dbReference type="EMBL" id="PZQ46675.1"/>
    </source>
</evidence>
<dbReference type="Proteomes" id="UP000249185">
    <property type="component" value="Unassembled WGS sequence"/>
</dbReference>
<dbReference type="GO" id="GO:0004852">
    <property type="term" value="F:uroporphyrinogen-III synthase activity"/>
    <property type="evidence" value="ECO:0007669"/>
    <property type="project" value="InterPro"/>
</dbReference>
<dbReference type="SUPFAM" id="SSF69618">
    <property type="entry name" value="HemD-like"/>
    <property type="match status" value="1"/>
</dbReference>
<dbReference type="InterPro" id="IPR003754">
    <property type="entry name" value="4pyrrol_synth_uPrphyn_synth"/>
</dbReference>
<dbReference type="InterPro" id="IPR036108">
    <property type="entry name" value="4pyrrol_syn_uPrphyn_synt_sf"/>
</dbReference>
<comment type="caution">
    <text evidence="2">The sequence shown here is derived from an EMBL/GenBank/DDBJ whole genome shotgun (WGS) entry which is preliminary data.</text>
</comment>